<dbReference type="SUPFAM" id="SSF46785">
    <property type="entry name" value="Winged helix' DNA-binding domain"/>
    <property type="match status" value="1"/>
</dbReference>
<gene>
    <name evidence="2" type="ORF">NZH93_08570</name>
</gene>
<dbReference type="EMBL" id="JANYMP010000003">
    <property type="protein sequence ID" value="MCS7476908.1"/>
    <property type="molecule type" value="Genomic_DNA"/>
</dbReference>
<feature type="region of interest" description="Disordered" evidence="1">
    <location>
        <begin position="1"/>
        <end position="24"/>
    </location>
</feature>
<organism evidence="2 3">
    <name type="scientific">Umezawaea endophytica</name>
    <dbReference type="NCBI Taxonomy" id="1654476"/>
    <lineage>
        <taxon>Bacteria</taxon>
        <taxon>Bacillati</taxon>
        <taxon>Actinomycetota</taxon>
        <taxon>Actinomycetes</taxon>
        <taxon>Pseudonocardiales</taxon>
        <taxon>Pseudonocardiaceae</taxon>
        <taxon>Umezawaea</taxon>
    </lineage>
</organism>
<evidence type="ECO:0000313" key="3">
    <source>
        <dbReference type="Proteomes" id="UP001141259"/>
    </source>
</evidence>
<evidence type="ECO:0000256" key="1">
    <source>
        <dbReference type="SAM" id="MobiDB-lite"/>
    </source>
</evidence>
<evidence type="ECO:0000313" key="2">
    <source>
        <dbReference type="EMBL" id="MCS7476908.1"/>
    </source>
</evidence>
<comment type="caution">
    <text evidence="2">The sequence shown here is derived from an EMBL/GenBank/DDBJ whole genome shotgun (WGS) entry which is preliminary data.</text>
</comment>
<accession>A0A9X3A0F6</accession>
<dbReference type="AlphaFoldDB" id="A0A9X3A0F6"/>
<reference evidence="2" key="1">
    <citation type="submission" date="2022-08" db="EMBL/GenBank/DDBJ databases">
        <authorList>
            <person name="Tistechok S."/>
            <person name="Samborskyy M."/>
            <person name="Roman I."/>
        </authorList>
    </citation>
    <scope>NUCLEOTIDE SEQUENCE</scope>
    <source>
        <strain evidence="2">DSM 103496</strain>
    </source>
</reference>
<feature type="compositionally biased region" description="Polar residues" evidence="1">
    <location>
        <begin position="1"/>
        <end position="20"/>
    </location>
</feature>
<dbReference type="Proteomes" id="UP001141259">
    <property type="component" value="Unassembled WGS sequence"/>
</dbReference>
<keyword evidence="3" id="KW-1185">Reference proteome</keyword>
<dbReference type="InterPro" id="IPR036390">
    <property type="entry name" value="WH_DNA-bd_sf"/>
</dbReference>
<proteinExistence type="predicted"/>
<sequence>MVPRTRSAQIHSATNRSEAATTAVGERATTGLERGLDVWASRLKEETGEGKVLGEQAMVDRWASAVSRWLMDAALLADIPNLRAALETLREAVLRLDPEGPTARLEAAVVTLAEVARAGLDRARQNEVVDALDPNSWAARMLILAHERPHITSAEIVTDLGAHEAQISRSGRTLIEQGLLVKNRHGRLKGWHTTPRGAVAAQRLATRGNG</sequence>
<dbReference type="RefSeq" id="WP_259622421.1">
    <property type="nucleotide sequence ID" value="NZ_JANYMP010000003.1"/>
</dbReference>
<name>A0A9X3A0F6_9PSEU</name>
<protein>
    <submittedName>
        <fullName evidence="2">MarR family transcriptional regulator</fullName>
    </submittedName>
</protein>